<dbReference type="EMBL" id="LAZR01058639">
    <property type="protein sequence ID" value="KKK69460.1"/>
    <property type="molecule type" value="Genomic_DNA"/>
</dbReference>
<dbReference type="AlphaFoldDB" id="A0A0F8Y764"/>
<sequence length="89" mass="9516">MLTIIARAMAERNEPGIWDRPEGPPDEFWRAGYLADAKAVQAALRTPTPAMTKAGASVPINLVTPGAEAYRLIYLANIDAMETESAGDG</sequence>
<evidence type="ECO:0000313" key="1">
    <source>
        <dbReference type="EMBL" id="KKK69460.1"/>
    </source>
</evidence>
<organism evidence="1">
    <name type="scientific">marine sediment metagenome</name>
    <dbReference type="NCBI Taxonomy" id="412755"/>
    <lineage>
        <taxon>unclassified sequences</taxon>
        <taxon>metagenomes</taxon>
        <taxon>ecological metagenomes</taxon>
    </lineage>
</organism>
<reference evidence="1" key="1">
    <citation type="journal article" date="2015" name="Nature">
        <title>Complex archaea that bridge the gap between prokaryotes and eukaryotes.</title>
        <authorList>
            <person name="Spang A."/>
            <person name="Saw J.H."/>
            <person name="Jorgensen S.L."/>
            <person name="Zaremba-Niedzwiedzka K."/>
            <person name="Martijn J."/>
            <person name="Lind A.E."/>
            <person name="van Eijk R."/>
            <person name="Schleper C."/>
            <person name="Guy L."/>
            <person name="Ettema T.J."/>
        </authorList>
    </citation>
    <scope>NUCLEOTIDE SEQUENCE</scope>
</reference>
<protein>
    <submittedName>
        <fullName evidence="1">Uncharacterized protein</fullName>
    </submittedName>
</protein>
<proteinExistence type="predicted"/>
<comment type="caution">
    <text evidence="1">The sequence shown here is derived from an EMBL/GenBank/DDBJ whole genome shotgun (WGS) entry which is preliminary data.</text>
</comment>
<accession>A0A0F8Y764</accession>
<gene>
    <name evidence="1" type="ORF">LCGC14_2933820</name>
</gene>
<name>A0A0F8Y764_9ZZZZ</name>